<dbReference type="Gene3D" id="3.40.630.30">
    <property type="match status" value="1"/>
</dbReference>
<organism evidence="5 6">
    <name type="scientific">Alkaliphilus peptidifermentans DSM 18978</name>
    <dbReference type="NCBI Taxonomy" id="1120976"/>
    <lineage>
        <taxon>Bacteria</taxon>
        <taxon>Bacillati</taxon>
        <taxon>Bacillota</taxon>
        <taxon>Clostridia</taxon>
        <taxon>Peptostreptococcales</taxon>
        <taxon>Natronincolaceae</taxon>
        <taxon>Alkaliphilus</taxon>
    </lineage>
</organism>
<evidence type="ECO:0000313" key="6">
    <source>
        <dbReference type="Proteomes" id="UP000198636"/>
    </source>
</evidence>
<dbReference type="AlphaFoldDB" id="A0A1G5GZ53"/>
<keyword evidence="6" id="KW-1185">Reference proteome</keyword>
<keyword evidence="2" id="KW-0012">Acyltransferase</keyword>
<dbReference type="EMBL" id="FMUS01000010">
    <property type="protein sequence ID" value="SCY56677.1"/>
    <property type="molecule type" value="Genomic_DNA"/>
</dbReference>
<protein>
    <submittedName>
        <fullName evidence="5">Acetyltransferase (GNAT) domain-containing protein</fullName>
    </submittedName>
</protein>
<evidence type="ECO:0000256" key="2">
    <source>
        <dbReference type="ARBA" id="ARBA00023315"/>
    </source>
</evidence>
<evidence type="ECO:0000259" key="4">
    <source>
        <dbReference type="PROSITE" id="PS51186"/>
    </source>
</evidence>
<dbReference type="Proteomes" id="UP000198636">
    <property type="component" value="Unassembled WGS sequence"/>
</dbReference>
<keyword evidence="3" id="KW-0175">Coiled coil</keyword>
<evidence type="ECO:0000313" key="5">
    <source>
        <dbReference type="EMBL" id="SCY56677.1"/>
    </source>
</evidence>
<dbReference type="SUPFAM" id="SSF55729">
    <property type="entry name" value="Acyl-CoA N-acyltransferases (Nat)"/>
    <property type="match status" value="1"/>
</dbReference>
<keyword evidence="1 5" id="KW-0808">Transferase</keyword>
<proteinExistence type="predicted"/>
<sequence>MREYTLISDYMNIDKYRKSFNKLAMDTFGLDFEDWYHRGLFYNKYMCYSYINEDEVIANVSINKMDLIVEGQNKKAIQIGTVMTHPDYRNKGLSASLMKYIIEKYEKNYDVIYLFANKEVLNFYPKFGFDKVIEAAYQLDVDQLQKKETLIKKLDKDNEEDRKTIERLGSNRLPISKRLGVYNDIWPLFVYCLYEYRNDLYYLVNEDVILIMRREDKKLNIYDILSLKPIDLDSIVEKVVIPDDRIVEFHFVPEFSRYKSSEALKERPDDTLFVISKNTSLKEILFPMPSRT</sequence>
<dbReference type="GO" id="GO:0016747">
    <property type="term" value="F:acyltransferase activity, transferring groups other than amino-acyl groups"/>
    <property type="evidence" value="ECO:0007669"/>
    <property type="project" value="InterPro"/>
</dbReference>
<feature type="domain" description="N-acetyltransferase" evidence="4">
    <location>
        <begin position="1"/>
        <end position="157"/>
    </location>
</feature>
<dbReference type="OrthoDB" id="9804948at2"/>
<dbReference type="InterPro" id="IPR016181">
    <property type="entry name" value="Acyl_CoA_acyltransferase"/>
</dbReference>
<dbReference type="PANTHER" id="PTHR43420:SF31">
    <property type="entry name" value="ACETYLTRANSFERASE"/>
    <property type="match status" value="1"/>
</dbReference>
<feature type="coiled-coil region" evidence="3">
    <location>
        <begin position="144"/>
        <end position="171"/>
    </location>
</feature>
<evidence type="ECO:0000256" key="3">
    <source>
        <dbReference type="SAM" id="Coils"/>
    </source>
</evidence>
<name>A0A1G5GZ53_9FIRM</name>
<dbReference type="InterPro" id="IPR050680">
    <property type="entry name" value="YpeA/RimI_acetyltransf"/>
</dbReference>
<dbReference type="PANTHER" id="PTHR43420">
    <property type="entry name" value="ACETYLTRANSFERASE"/>
    <property type="match status" value="1"/>
</dbReference>
<dbReference type="CDD" id="cd04301">
    <property type="entry name" value="NAT_SF"/>
    <property type="match status" value="1"/>
</dbReference>
<dbReference type="InterPro" id="IPR000182">
    <property type="entry name" value="GNAT_dom"/>
</dbReference>
<dbReference type="STRING" id="1120976.SAMN03080606_01839"/>
<dbReference type="PROSITE" id="PS51186">
    <property type="entry name" value="GNAT"/>
    <property type="match status" value="1"/>
</dbReference>
<gene>
    <name evidence="5" type="ORF">SAMN03080606_01839</name>
</gene>
<reference evidence="5 6" key="1">
    <citation type="submission" date="2016-10" db="EMBL/GenBank/DDBJ databases">
        <authorList>
            <person name="de Groot N.N."/>
        </authorList>
    </citation>
    <scope>NUCLEOTIDE SEQUENCE [LARGE SCALE GENOMIC DNA]</scope>
    <source>
        <strain evidence="5 6">DSM 18978</strain>
    </source>
</reference>
<dbReference type="RefSeq" id="WP_091542607.1">
    <property type="nucleotide sequence ID" value="NZ_FMUS01000010.1"/>
</dbReference>
<evidence type="ECO:0000256" key="1">
    <source>
        <dbReference type="ARBA" id="ARBA00022679"/>
    </source>
</evidence>
<accession>A0A1G5GZ53</accession>
<dbReference type="Pfam" id="PF13527">
    <property type="entry name" value="Acetyltransf_9"/>
    <property type="match status" value="1"/>
</dbReference>